<evidence type="ECO:0000313" key="3">
    <source>
        <dbReference type="Proteomes" id="UP000008022"/>
    </source>
</evidence>
<dbReference type="Gramene" id="ORUFI01G35890.1">
    <property type="protein sequence ID" value="ORUFI01G35890.1"/>
    <property type="gene ID" value="ORUFI01G35890"/>
</dbReference>
<evidence type="ECO:0000313" key="2">
    <source>
        <dbReference type="EnsemblPlants" id="ORUFI01G35890.1"/>
    </source>
</evidence>
<feature type="compositionally biased region" description="Pro residues" evidence="1">
    <location>
        <begin position="126"/>
        <end position="136"/>
    </location>
</feature>
<dbReference type="HOGENOM" id="CLU_1899372_0_0_1"/>
<dbReference type="EnsemblPlants" id="ORUFI01G35890.1">
    <property type="protein sequence ID" value="ORUFI01G35890.1"/>
    <property type="gene ID" value="ORUFI01G35890"/>
</dbReference>
<protein>
    <submittedName>
        <fullName evidence="2">Uncharacterized protein</fullName>
    </submittedName>
</protein>
<sequence length="136" mass="15112">MDTKGGVSHEMARATVQAHSFSERKKGSRRKHTCAAARVPYVFSGSAGKARAKASCRMPIKLNQASVRTSMHIDLPAPRGQDTRKDTRSTLHAFDQPGNDARRDERLRTARDEAPTYAARRRVSLPRPPALDQPYS</sequence>
<dbReference type="Proteomes" id="UP000008022">
    <property type="component" value="Unassembled WGS sequence"/>
</dbReference>
<feature type="region of interest" description="Disordered" evidence="1">
    <location>
        <begin position="69"/>
        <end position="136"/>
    </location>
</feature>
<feature type="compositionally biased region" description="Basic and acidic residues" evidence="1">
    <location>
        <begin position="100"/>
        <end position="114"/>
    </location>
</feature>
<name>A0A0E0N356_ORYRU</name>
<keyword evidence="3" id="KW-1185">Reference proteome</keyword>
<dbReference type="OMA" id="SCRMPIK"/>
<feature type="region of interest" description="Disordered" evidence="1">
    <location>
        <begin position="1"/>
        <end position="33"/>
    </location>
</feature>
<reference evidence="3" key="1">
    <citation type="submission" date="2013-06" db="EMBL/GenBank/DDBJ databases">
        <authorList>
            <person name="Zhao Q."/>
        </authorList>
    </citation>
    <scope>NUCLEOTIDE SEQUENCE</scope>
    <source>
        <strain evidence="3">cv. W1943</strain>
    </source>
</reference>
<accession>A0A0E0N356</accession>
<organism evidence="2 3">
    <name type="scientific">Oryza rufipogon</name>
    <name type="common">Brownbeard rice</name>
    <name type="synonym">Asian wild rice</name>
    <dbReference type="NCBI Taxonomy" id="4529"/>
    <lineage>
        <taxon>Eukaryota</taxon>
        <taxon>Viridiplantae</taxon>
        <taxon>Streptophyta</taxon>
        <taxon>Embryophyta</taxon>
        <taxon>Tracheophyta</taxon>
        <taxon>Spermatophyta</taxon>
        <taxon>Magnoliopsida</taxon>
        <taxon>Liliopsida</taxon>
        <taxon>Poales</taxon>
        <taxon>Poaceae</taxon>
        <taxon>BOP clade</taxon>
        <taxon>Oryzoideae</taxon>
        <taxon>Oryzeae</taxon>
        <taxon>Oryzinae</taxon>
        <taxon>Oryza</taxon>
    </lineage>
</organism>
<reference evidence="2" key="2">
    <citation type="submission" date="2015-06" db="UniProtKB">
        <authorList>
            <consortium name="EnsemblPlants"/>
        </authorList>
    </citation>
    <scope>IDENTIFICATION</scope>
</reference>
<dbReference type="AlphaFoldDB" id="A0A0E0N356"/>
<proteinExistence type="predicted"/>
<evidence type="ECO:0000256" key="1">
    <source>
        <dbReference type="SAM" id="MobiDB-lite"/>
    </source>
</evidence>